<organism evidence="10 11">
    <name type="scientific">Gimesia fumaroli</name>
    <dbReference type="NCBI Taxonomy" id="2527976"/>
    <lineage>
        <taxon>Bacteria</taxon>
        <taxon>Pseudomonadati</taxon>
        <taxon>Planctomycetota</taxon>
        <taxon>Planctomycetia</taxon>
        <taxon>Planctomycetales</taxon>
        <taxon>Planctomycetaceae</taxon>
        <taxon>Gimesia</taxon>
    </lineage>
</organism>
<dbReference type="InterPro" id="IPR017441">
    <property type="entry name" value="Protein_kinase_ATP_BS"/>
</dbReference>
<dbReference type="FunFam" id="1.10.510.10:FF:000021">
    <property type="entry name" value="Serine/threonine protein kinase"/>
    <property type="match status" value="1"/>
</dbReference>
<protein>
    <recommendedName>
        <fullName evidence="1">non-specific serine/threonine protein kinase</fullName>
        <ecNumber evidence="1">2.7.11.1</ecNumber>
    </recommendedName>
</protein>
<keyword evidence="2" id="KW-0723">Serine/threonine-protein kinase</keyword>
<proteinExistence type="predicted"/>
<accession>A0A518IEI0</accession>
<dbReference type="EC" id="2.7.11.1" evidence="1"/>
<evidence type="ECO:0000313" key="10">
    <source>
        <dbReference type="EMBL" id="QDV51499.1"/>
    </source>
</evidence>
<evidence type="ECO:0000256" key="3">
    <source>
        <dbReference type="ARBA" id="ARBA00022679"/>
    </source>
</evidence>
<dbReference type="Pfam" id="PF03781">
    <property type="entry name" value="FGE-sulfatase"/>
    <property type="match status" value="1"/>
</dbReference>
<dbReference type="KEGG" id="gfm:Enr17x_35550"/>
<feature type="compositionally biased region" description="Polar residues" evidence="8">
    <location>
        <begin position="550"/>
        <end position="560"/>
    </location>
</feature>
<dbReference type="InterPro" id="IPR000719">
    <property type="entry name" value="Prot_kinase_dom"/>
</dbReference>
<keyword evidence="11" id="KW-1185">Reference proteome</keyword>
<feature type="region of interest" description="Disordered" evidence="8">
    <location>
        <begin position="793"/>
        <end position="850"/>
    </location>
</feature>
<dbReference type="SUPFAM" id="SSF56112">
    <property type="entry name" value="Protein kinase-like (PK-like)"/>
    <property type="match status" value="1"/>
</dbReference>
<keyword evidence="6 7" id="KW-0067">ATP-binding</keyword>
<dbReference type="InterPro" id="IPR042095">
    <property type="entry name" value="SUMF_sf"/>
</dbReference>
<dbReference type="PROSITE" id="PS50011">
    <property type="entry name" value="PROTEIN_KINASE_DOM"/>
    <property type="match status" value="1"/>
</dbReference>
<evidence type="ECO:0000313" key="11">
    <source>
        <dbReference type="Proteomes" id="UP000318313"/>
    </source>
</evidence>
<dbReference type="Pfam" id="PF00069">
    <property type="entry name" value="Pkinase"/>
    <property type="match status" value="1"/>
</dbReference>
<evidence type="ECO:0000256" key="2">
    <source>
        <dbReference type="ARBA" id="ARBA00022527"/>
    </source>
</evidence>
<dbReference type="EMBL" id="CP037452">
    <property type="protein sequence ID" value="QDV51499.1"/>
    <property type="molecule type" value="Genomic_DNA"/>
</dbReference>
<dbReference type="GO" id="GO:0005524">
    <property type="term" value="F:ATP binding"/>
    <property type="evidence" value="ECO:0007669"/>
    <property type="project" value="UniProtKB-UniRule"/>
</dbReference>
<dbReference type="PROSITE" id="PS00108">
    <property type="entry name" value="PROTEIN_KINASE_ST"/>
    <property type="match status" value="1"/>
</dbReference>
<dbReference type="Gene3D" id="3.30.200.20">
    <property type="entry name" value="Phosphorylase Kinase, domain 1"/>
    <property type="match status" value="1"/>
</dbReference>
<evidence type="ECO:0000259" key="9">
    <source>
        <dbReference type="PROSITE" id="PS50011"/>
    </source>
</evidence>
<reference evidence="10 11" key="1">
    <citation type="submission" date="2019-03" db="EMBL/GenBank/DDBJ databases">
        <title>Deep-cultivation of Planctomycetes and their phenomic and genomic characterization uncovers novel biology.</title>
        <authorList>
            <person name="Wiegand S."/>
            <person name="Jogler M."/>
            <person name="Boedeker C."/>
            <person name="Pinto D."/>
            <person name="Vollmers J."/>
            <person name="Rivas-Marin E."/>
            <person name="Kohn T."/>
            <person name="Peeters S.H."/>
            <person name="Heuer A."/>
            <person name="Rast P."/>
            <person name="Oberbeckmann S."/>
            <person name="Bunk B."/>
            <person name="Jeske O."/>
            <person name="Meyerdierks A."/>
            <person name="Storesund J.E."/>
            <person name="Kallscheuer N."/>
            <person name="Luecker S."/>
            <person name="Lage O.M."/>
            <person name="Pohl T."/>
            <person name="Merkel B.J."/>
            <person name="Hornburger P."/>
            <person name="Mueller R.-W."/>
            <person name="Bruemmer F."/>
            <person name="Labrenz M."/>
            <person name="Spormann A.M."/>
            <person name="Op den Camp H."/>
            <person name="Overmann J."/>
            <person name="Amann R."/>
            <person name="Jetten M.S.M."/>
            <person name="Mascher T."/>
            <person name="Medema M.H."/>
            <person name="Devos D.P."/>
            <person name="Kaster A.-K."/>
            <person name="Ovreas L."/>
            <person name="Rohde M."/>
            <person name="Galperin M.Y."/>
            <person name="Jogler C."/>
        </authorList>
    </citation>
    <scope>NUCLEOTIDE SEQUENCE [LARGE SCALE GENOMIC DNA]</scope>
    <source>
        <strain evidence="10 11">Enr17</strain>
    </source>
</reference>
<dbReference type="SUPFAM" id="SSF56436">
    <property type="entry name" value="C-type lectin-like"/>
    <property type="match status" value="1"/>
</dbReference>
<evidence type="ECO:0000256" key="8">
    <source>
        <dbReference type="SAM" id="MobiDB-lite"/>
    </source>
</evidence>
<dbReference type="InterPro" id="IPR005532">
    <property type="entry name" value="SUMF_dom"/>
</dbReference>
<dbReference type="PANTHER" id="PTHR43289">
    <property type="entry name" value="MITOGEN-ACTIVATED PROTEIN KINASE KINASE KINASE 20-RELATED"/>
    <property type="match status" value="1"/>
</dbReference>
<keyword evidence="5 10" id="KW-0418">Kinase</keyword>
<dbReference type="Gene3D" id="3.90.1580.10">
    <property type="entry name" value="paralog of FGE (formylglycine-generating enzyme)"/>
    <property type="match status" value="1"/>
</dbReference>
<dbReference type="InterPro" id="IPR011009">
    <property type="entry name" value="Kinase-like_dom_sf"/>
</dbReference>
<dbReference type="RefSeq" id="WP_145310749.1">
    <property type="nucleotide sequence ID" value="NZ_CP037452.1"/>
</dbReference>
<dbReference type="Proteomes" id="UP000318313">
    <property type="component" value="Chromosome"/>
</dbReference>
<gene>
    <name evidence="10" type="primary">prkC_10</name>
    <name evidence="10" type="ORF">Enr17x_35550</name>
</gene>
<keyword evidence="4 7" id="KW-0547">Nucleotide-binding</keyword>
<evidence type="ECO:0000256" key="6">
    <source>
        <dbReference type="ARBA" id="ARBA00022840"/>
    </source>
</evidence>
<dbReference type="AlphaFoldDB" id="A0A518IEI0"/>
<dbReference type="GO" id="GO:0004674">
    <property type="term" value="F:protein serine/threonine kinase activity"/>
    <property type="evidence" value="ECO:0007669"/>
    <property type="project" value="UniProtKB-KW"/>
</dbReference>
<feature type="domain" description="Protein kinase" evidence="9">
    <location>
        <begin position="190"/>
        <end position="460"/>
    </location>
</feature>
<dbReference type="InterPro" id="IPR008271">
    <property type="entry name" value="Ser/Thr_kinase_AS"/>
</dbReference>
<dbReference type="PANTHER" id="PTHR43289:SF6">
    <property type="entry name" value="SERINE_THREONINE-PROTEIN KINASE NEKL-3"/>
    <property type="match status" value="1"/>
</dbReference>
<dbReference type="SMART" id="SM00220">
    <property type="entry name" value="S_TKc"/>
    <property type="match status" value="1"/>
</dbReference>
<dbReference type="OrthoDB" id="6111975at2"/>
<evidence type="ECO:0000256" key="1">
    <source>
        <dbReference type="ARBA" id="ARBA00012513"/>
    </source>
</evidence>
<evidence type="ECO:0000256" key="7">
    <source>
        <dbReference type="PROSITE-ProRule" id="PRU10141"/>
    </source>
</evidence>
<name>A0A518IEI0_9PLAN</name>
<keyword evidence="3 10" id="KW-0808">Transferase</keyword>
<dbReference type="Gene3D" id="1.10.510.10">
    <property type="entry name" value="Transferase(Phosphotransferase) domain 1"/>
    <property type="match status" value="1"/>
</dbReference>
<feature type="binding site" evidence="7">
    <location>
        <position position="219"/>
    </location>
    <ligand>
        <name>ATP</name>
        <dbReference type="ChEBI" id="CHEBI:30616"/>
    </ligand>
</feature>
<dbReference type="InterPro" id="IPR016187">
    <property type="entry name" value="CTDL_fold"/>
</dbReference>
<evidence type="ECO:0000256" key="4">
    <source>
        <dbReference type="ARBA" id="ARBA00022741"/>
    </source>
</evidence>
<evidence type="ECO:0000256" key="5">
    <source>
        <dbReference type="ARBA" id="ARBA00022777"/>
    </source>
</evidence>
<dbReference type="PROSITE" id="PS00107">
    <property type="entry name" value="PROTEIN_KINASE_ATP"/>
    <property type="match status" value="1"/>
</dbReference>
<feature type="region of interest" description="Disordered" evidence="8">
    <location>
        <begin position="546"/>
        <end position="571"/>
    </location>
</feature>
<dbReference type="CDD" id="cd14014">
    <property type="entry name" value="STKc_PknB_like"/>
    <property type="match status" value="1"/>
</dbReference>
<sequence>MKSPNETDFEQLPSDLMLKINQLCDRYESELRQGDLPSINAYLDDVAVDYREVILKELIPLDVEHRCQQGETPESSEYLQQFPVLDQEWLSSVIGEARAVYPAASVDDSSEEGPHEFDDFSLEQFRIRVIEAGILSEHELTDVIENLGQDQQPESAAALAEILLKTGALTEYQSHALSSSEARPLLIGDYLILEPIGSGGMGTVYKAMHQRMKRIVALKVIRSDLEHVPDRLKRFEREVQTAARLSHPNIVTAYDAGEHQGVHYLICEYIDGESLTQLVRDSGPLDFPDAVNCVIQVAQGLEYAHGRGVIHRDIKPANILVDDQGDLRILDMGLARLQESDDILGSGSQTELTSSQFFMGTIDYMAPEQARNTKLADHRSDIYSLGCTLYFLLTAKPVYGGGTTVERILAHKEQPIPRLSEILPQVPVEFDNIFAKMLAKDPEERYQSATDLLADLNQFNEDMLQDQTFHLPVKEVNNAEPVQENWASAPTQIEPVPELRTMASATVSSAPQTRSAKKPGLLWIGVAGVALVLCAAVILNPFGRKDSPSETELAQQSPNASLVPPSGTDAKAAQNGYAQKWDLFVNQSVSLSSAGPELELTLIPPGQFMMGDGSGAEANHDVPAHPVKLTQPFYMGTTEITNEQFRQFVAETQYQTDAERSGGFGMTGGSWGRSGSYFWNQLGDLPVRDQAPAVNISWNDAVAFCDWLSKKTGDTYRLPTEAEWEYACRAGSKGRWFFGNQMDELENYAWFLNNSQGRVYPAKQKQPNPFGLYDLYGNEWEWCQDFYAENYYTQSPSEDPTGPEQGSERVRRGGGFQQGADQLNSYVRGHGAPNSPSRGAFRIVREVTAK</sequence>